<feature type="domain" description="Fumarylacetoacetase N-terminal" evidence="2">
    <location>
        <begin position="1"/>
        <end position="85"/>
    </location>
</feature>
<dbReference type="SUPFAM" id="SSF56529">
    <property type="entry name" value="FAH"/>
    <property type="match status" value="1"/>
</dbReference>
<reference evidence="3" key="1">
    <citation type="submission" date="2018-06" db="EMBL/GenBank/DDBJ databases">
        <authorList>
            <person name="Zhirakovskaya E."/>
        </authorList>
    </citation>
    <scope>NUCLEOTIDE SEQUENCE</scope>
</reference>
<dbReference type="InterPro" id="IPR036663">
    <property type="entry name" value="Fumarylacetoacetase_C_sf"/>
</dbReference>
<dbReference type="GO" id="GO:0016787">
    <property type="term" value="F:hydrolase activity"/>
    <property type="evidence" value="ECO:0007669"/>
    <property type="project" value="UniProtKB-KW"/>
</dbReference>
<dbReference type="Pfam" id="PF01557">
    <property type="entry name" value="FAA_hydrolase"/>
    <property type="match status" value="1"/>
</dbReference>
<name>A0A3B1AJ61_9ZZZZ</name>
<evidence type="ECO:0000259" key="2">
    <source>
        <dbReference type="Pfam" id="PF18288"/>
    </source>
</evidence>
<keyword evidence="3" id="KW-0378">Hydrolase</keyword>
<dbReference type="PANTHER" id="PTHR43211">
    <property type="entry name" value="FUMARYLACETOACETATE HYDROLASE"/>
    <property type="match status" value="1"/>
</dbReference>
<dbReference type="AlphaFoldDB" id="A0A3B1AJ61"/>
<gene>
    <name evidence="3" type="ORF">MNBD_GAMMA22-2489</name>
</gene>
<dbReference type="InterPro" id="IPR041072">
    <property type="entry name" value="FAA_hydro_N"/>
</dbReference>
<proteinExistence type="predicted"/>
<accession>A0A3B1AJ61</accession>
<dbReference type="EMBL" id="UOFS01000037">
    <property type="protein sequence ID" value="VAW98409.1"/>
    <property type="molecule type" value="Genomic_DNA"/>
</dbReference>
<dbReference type="PANTHER" id="PTHR43211:SF1">
    <property type="entry name" value="BLL6422 PROTEIN"/>
    <property type="match status" value="1"/>
</dbReference>
<dbReference type="Pfam" id="PF18288">
    <property type="entry name" value="FAA_hydro_N_2"/>
    <property type="match status" value="1"/>
</dbReference>
<dbReference type="InterPro" id="IPR011234">
    <property type="entry name" value="Fumarylacetoacetase-like_C"/>
</dbReference>
<protein>
    <submittedName>
        <fullName evidence="3">Fumarylacetoacetate hydrolase family protein</fullName>
    </submittedName>
</protein>
<evidence type="ECO:0000259" key="1">
    <source>
        <dbReference type="Pfam" id="PF01557"/>
    </source>
</evidence>
<evidence type="ECO:0000313" key="3">
    <source>
        <dbReference type="EMBL" id="VAW98409.1"/>
    </source>
</evidence>
<sequence length="333" mass="36586">MKLASLKPSNNKTDRDGTLIVVDKNLQLAVKVPEIAQSLMIALEDWQTKKPLLEKTYHELCSGEKQIIQNSFPVDFNTLSSPLPRCPQWLDGSAYLSHVRRVRKARGADMPESFLSDPLMYQGACDSFLAPFEDIPLLNNDWGLDLEAEIAIVTDDVAMATPVEQSEQHIKLLMLVNDVSLRNLIPSELAKGFGFIHGKPSGSFSPIAITPDELSDSWSNGKCHLPLLTFLNDTLLGKANAGSDMQFSFNDLISHASKTRKLSAGTIIGSGTVSNNDEKNGVSCLVEKRILEIIRMGNAITPYLTHGDKVHIEMNDSNGNSIFGPIIQNVTQI</sequence>
<feature type="domain" description="Fumarylacetoacetase-like C-terminal" evidence="1">
    <location>
        <begin position="90"/>
        <end position="315"/>
    </location>
</feature>
<organism evidence="3">
    <name type="scientific">hydrothermal vent metagenome</name>
    <dbReference type="NCBI Taxonomy" id="652676"/>
    <lineage>
        <taxon>unclassified sequences</taxon>
        <taxon>metagenomes</taxon>
        <taxon>ecological metagenomes</taxon>
    </lineage>
</organism>
<dbReference type="Gene3D" id="3.90.850.10">
    <property type="entry name" value="Fumarylacetoacetase-like, C-terminal domain"/>
    <property type="match status" value="1"/>
</dbReference>